<organism evidence="4 5">
    <name type="scientific">Synchytrium microbalum</name>
    <dbReference type="NCBI Taxonomy" id="1806994"/>
    <lineage>
        <taxon>Eukaryota</taxon>
        <taxon>Fungi</taxon>
        <taxon>Fungi incertae sedis</taxon>
        <taxon>Chytridiomycota</taxon>
        <taxon>Chytridiomycota incertae sedis</taxon>
        <taxon>Chytridiomycetes</taxon>
        <taxon>Synchytriales</taxon>
        <taxon>Synchytriaceae</taxon>
        <taxon>Synchytrium</taxon>
    </lineage>
</organism>
<gene>
    <name evidence="4" type="ORF">SmJEL517_g05548</name>
</gene>
<protein>
    <recommendedName>
        <fullName evidence="3">ABC transporter domain-containing protein</fullName>
    </recommendedName>
</protein>
<dbReference type="Gene3D" id="3.40.50.300">
    <property type="entry name" value="P-loop containing nucleotide triphosphate hydrolases"/>
    <property type="match status" value="1"/>
</dbReference>
<evidence type="ECO:0000313" key="5">
    <source>
        <dbReference type="Proteomes" id="UP000319731"/>
    </source>
</evidence>
<dbReference type="PANTHER" id="PTHR43158">
    <property type="entry name" value="SKFA PEPTIDE EXPORT ATP-BINDING PROTEIN SKFE"/>
    <property type="match status" value="1"/>
</dbReference>
<dbReference type="GeneID" id="42006771"/>
<dbReference type="OrthoDB" id="6512918at2759"/>
<accession>A0A507BUT7</accession>
<dbReference type="PANTHER" id="PTHR43158:SF2">
    <property type="entry name" value="SKFA PEPTIDE EXPORT ATP-BINDING PROTEIN SKFE"/>
    <property type="match status" value="1"/>
</dbReference>
<dbReference type="InterPro" id="IPR003439">
    <property type="entry name" value="ABC_transporter-like_ATP-bd"/>
</dbReference>
<keyword evidence="5" id="KW-1185">Reference proteome</keyword>
<sequence length="310" mass="35275">MSLLKPLVHPPKEPIDGALRSDLAIEVRKLNFSFGIEESPMILKDFSLELPYGSRCLLVGHNGAGKSTLLKVLAGKRLTRGEAFILGHRCFFDAPPGVTYLGTEWAANPVVKGEVPVSRLLKSLNAEVHHERCAKLLDILDVDPGWKMNEVSDGQRRRVQIVLGLMAPWTLLLLDEVTVDLDVLVRSELLKWLKKETEERGCTILYATHIYDGLGNWPTHVCHMNNGEMVHFRAVGDATVFPELEAARQSVRPDAIWNSPLLTVAEDWLRADYQQRDSNRRGETKHMTRWDMLSENMKVFGDSFYDYWRR</sequence>
<reference evidence="4 5" key="1">
    <citation type="journal article" date="2019" name="Sci. Rep.">
        <title>Comparative genomics of chytrid fungi reveal insights into the obligate biotrophic and pathogenic lifestyle of Synchytrium endobioticum.</title>
        <authorList>
            <person name="van de Vossenberg B.T.L.H."/>
            <person name="Warris S."/>
            <person name="Nguyen H.D.T."/>
            <person name="van Gent-Pelzer M.P.E."/>
            <person name="Joly D.L."/>
            <person name="van de Geest H.C."/>
            <person name="Bonants P.J.M."/>
            <person name="Smith D.S."/>
            <person name="Levesque C.A."/>
            <person name="van der Lee T.A.J."/>
        </authorList>
    </citation>
    <scope>NUCLEOTIDE SEQUENCE [LARGE SCALE GENOMIC DNA]</scope>
    <source>
        <strain evidence="4 5">JEL517</strain>
    </source>
</reference>
<dbReference type="Proteomes" id="UP000319731">
    <property type="component" value="Unassembled WGS sequence"/>
</dbReference>
<dbReference type="PROSITE" id="PS50893">
    <property type="entry name" value="ABC_TRANSPORTER_2"/>
    <property type="match status" value="1"/>
</dbReference>
<keyword evidence="1" id="KW-0547">Nucleotide-binding</keyword>
<feature type="domain" description="ABC transporter" evidence="3">
    <location>
        <begin position="27"/>
        <end position="251"/>
    </location>
</feature>
<keyword evidence="2" id="KW-0067">ATP-binding</keyword>
<dbReference type="EMBL" id="QEAO01000052">
    <property type="protein sequence ID" value="TPX31038.1"/>
    <property type="molecule type" value="Genomic_DNA"/>
</dbReference>
<dbReference type="InterPro" id="IPR003593">
    <property type="entry name" value="AAA+_ATPase"/>
</dbReference>
<evidence type="ECO:0000259" key="3">
    <source>
        <dbReference type="PROSITE" id="PS50893"/>
    </source>
</evidence>
<dbReference type="GO" id="GO:0016887">
    <property type="term" value="F:ATP hydrolysis activity"/>
    <property type="evidence" value="ECO:0007669"/>
    <property type="project" value="InterPro"/>
</dbReference>
<evidence type="ECO:0000256" key="1">
    <source>
        <dbReference type="ARBA" id="ARBA00022741"/>
    </source>
</evidence>
<dbReference type="AlphaFoldDB" id="A0A507BUT7"/>
<dbReference type="SUPFAM" id="SSF52540">
    <property type="entry name" value="P-loop containing nucleoside triphosphate hydrolases"/>
    <property type="match status" value="1"/>
</dbReference>
<dbReference type="GO" id="GO:0005524">
    <property type="term" value="F:ATP binding"/>
    <property type="evidence" value="ECO:0007669"/>
    <property type="project" value="UniProtKB-KW"/>
</dbReference>
<dbReference type="Pfam" id="PF00005">
    <property type="entry name" value="ABC_tran"/>
    <property type="match status" value="1"/>
</dbReference>
<dbReference type="SMART" id="SM00382">
    <property type="entry name" value="AAA"/>
    <property type="match status" value="1"/>
</dbReference>
<name>A0A507BUT7_9FUNG</name>
<evidence type="ECO:0000256" key="2">
    <source>
        <dbReference type="ARBA" id="ARBA00022840"/>
    </source>
</evidence>
<dbReference type="RefSeq" id="XP_031022568.1">
    <property type="nucleotide sequence ID" value="XM_031171474.1"/>
</dbReference>
<proteinExistence type="predicted"/>
<dbReference type="InterPro" id="IPR027417">
    <property type="entry name" value="P-loop_NTPase"/>
</dbReference>
<comment type="caution">
    <text evidence="4">The sequence shown here is derived from an EMBL/GenBank/DDBJ whole genome shotgun (WGS) entry which is preliminary data.</text>
</comment>
<evidence type="ECO:0000313" key="4">
    <source>
        <dbReference type="EMBL" id="TPX31038.1"/>
    </source>
</evidence>